<dbReference type="Pfam" id="PF06291">
    <property type="entry name" value="Lambda_Bor"/>
    <property type="match status" value="1"/>
</dbReference>
<name>A0A0S2IRT2_LEPBO</name>
<evidence type="ECO:0000313" key="1">
    <source>
        <dbReference type="EMBL" id="ALO26366.1"/>
    </source>
</evidence>
<reference evidence="1 2" key="1">
    <citation type="journal article" date="2015" name="PLoS Negl. Trop. Dis.">
        <title>Distribution of Plasmids in Distinct Leptospira Pathogenic Species.</title>
        <authorList>
            <person name="Wang Y."/>
            <person name="Zhuang X."/>
            <person name="Zhong Y."/>
            <person name="Zhang C."/>
            <person name="Zhang Y."/>
            <person name="Zeng L."/>
            <person name="Zhu Y."/>
            <person name="He P."/>
            <person name="Dong K."/>
            <person name="Pal U."/>
            <person name="Guo X."/>
            <person name="Qin J."/>
        </authorList>
    </citation>
    <scope>NUCLEOTIDE SEQUENCE [LARGE SCALE GENOMIC DNA]</scope>
    <source>
        <strain evidence="1 2">56604</strain>
    </source>
</reference>
<dbReference type="AlphaFoldDB" id="A0A0S2IRT2"/>
<dbReference type="Proteomes" id="UP000058857">
    <property type="component" value="Chromosome 1"/>
</dbReference>
<accession>A0A0S2IRT2</accession>
<dbReference type="PATRIC" id="fig|280505.15.peg.2061"/>
<gene>
    <name evidence="1" type="ORF">LBBP_02104</name>
</gene>
<evidence type="ECO:0000313" key="2">
    <source>
        <dbReference type="Proteomes" id="UP000058857"/>
    </source>
</evidence>
<dbReference type="InterPro" id="IPR010438">
    <property type="entry name" value="Lambda_Bor"/>
</dbReference>
<organism evidence="1">
    <name type="scientific">Leptospira borgpetersenii serovar Ballum</name>
    <dbReference type="NCBI Taxonomy" id="280505"/>
    <lineage>
        <taxon>Bacteria</taxon>
        <taxon>Pseudomonadati</taxon>
        <taxon>Spirochaetota</taxon>
        <taxon>Spirochaetia</taxon>
        <taxon>Leptospirales</taxon>
        <taxon>Leptospiraceae</taxon>
        <taxon>Leptospira</taxon>
    </lineage>
</organism>
<proteinExistence type="predicted"/>
<sequence>MKLILIFLWEYSGRVMSMSKRLLIINISIILLILNLSAGCQNVRVGFPQKPLKSCMPPVLRRQCKNDLEERARLNARPSKMHVVSQSFYFWGMVPRVRRIDATIYCPKGVKEARQYTTFLDSIYEQLTLGIYSPRTLNLTCYN</sequence>
<dbReference type="EMBL" id="CP012029">
    <property type="protein sequence ID" value="ALO26366.1"/>
    <property type="molecule type" value="Genomic_DNA"/>
</dbReference>
<protein>
    <submittedName>
        <fullName evidence="1">Uncharacterized protein</fullName>
    </submittedName>
</protein>